<evidence type="ECO:0000259" key="6">
    <source>
        <dbReference type="PROSITE" id="PS51881"/>
    </source>
</evidence>
<feature type="domain" description="Obg" evidence="7">
    <location>
        <begin position="66"/>
        <end position="232"/>
    </location>
</feature>
<dbReference type="GO" id="GO:0042254">
    <property type="term" value="P:ribosome biogenesis"/>
    <property type="evidence" value="ECO:0007669"/>
    <property type="project" value="UniProtKB-UniRule"/>
</dbReference>
<accession>A0A3B0MXF3</accession>
<dbReference type="Gene3D" id="3.30.300.350">
    <property type="entry name" value="GTP-binding protein OBG, C-terminal domain"/>
    <property type="match status" value="1"/>
</dbReference>
<proteinExistence type="inferred from homology"/>
<evidence type="ECO:0000256" key="1">
    <source>
        <dbReference type="ARBA" id="ARBA00001946"/>
    </source>
</evidence>
<dbReference type="InterPro" id="IPR015349">
    <property type="entry name" value="OCT_dom"/>
</dbReference>
<reference evidence="8" key="1">
    <citation type="submission" date="2018-07" db="EMBL/GenBank/DDBJ databases">
        <authorList>
            <person name="Quirk P.G."/>
            <person name="Krulwich T.A."/>
        </authorList>
    </citation>
    <scope>NUCLEOTIDE SEQUENCE</scope>
    <source>
        <strain evidence="8">Anand</strain>
    </source>
</reference>
<organism evidence="8">
    <name type="scientific">Theileria annulata</name>
    <dbReference type="NCBI Taxonomy" id="5874"/>
    <lineage>
        <taxon>Eukaryota</taxon>
        <taxon>Sar</taxon>
        <taxon>Alveolata</taxon>
        <taxon>Apicomplexa</taxon>
        <taxon>Aconoidasida</taxon>
        <taxon>Piroplasmida</taxon>
        <taxon>Theileriidae</taxon>
        <taxon>Theileria</taxon>
    </lineage>
</organism>
<evidence type="ECO:0000256" key="4">
    <source>
        <dbReference type="ARBA" id="ARBA00023134"/>
    </source>
</evidence>
<evidence type="ECO:0000259" key="5">
    <source>
        <dbReference type="PROSITE" id="PS51710"/>
    </source>
</evidence>
<dbReference type="SUPFAM" id="SSF52540">
    <property type="entry name" value="P-loop containing nucleoside triphosphate hydrolases"/>
    <property type="match status" value="1"/>
</dbReference>
<dbReference type="PANTHER" id="PTHR11702">
    <property type="entry name" value="DEVELOPMENTALLY REGULATED GTP-BINDING PROTEIN-RELATED"/>
    <property type="match status" value="1"/>
</dbReference>
<dbReference type="EMBL" id="UIVT01000001">
    <property type="protein sequence ID" value="SVP88484.1"/>
    <property type="molecule type" value="Genomic_DNA"/>
</dbReference>
<dbReference type="Pfam" id="PF09269">
    <property type="entry name" value="DUF1967"/>
    <property type="match status" value="1"/>
</dbReference>
<dbReference type="GO" id="GO:0003924">
    <property type="term" value="F:GTPase activity"/>
    <property type="evidence" value="ECO:0007669"/>
    <property type="project" value="InterPro"/>
</dbReference>
<dbReference type="EMBL" id="UIVS01000001">
    <property type="protein sequence ID" value="SVP89645.1"/>
    <property type="molecule type" value="Genomic_DNA"/>
</dbReference>
<dbReference type="FunFam" id="2.70.210.12:FF:000001">
    <property type="entry name" value="GTPase Obg"/>
    <property type="match status" value="1"/>
</dbReference>
<feature type="domain" description="OCT" evidence="6">
    <location>
        <begin position="500"/>
        <end position="578"/>
    </location>
</feature>
<feature type="domain" description="OBG-type G" evidence="5">
    <location>
        <begin position="233"/>
        <end position="473"/>
    </location>
</feature>
<dbReference type="InterPro" id="IPR027417">
    <property type="entry name" value="P-loop_NTPase"/>
</dbReference>
<dbReference type="NCBIfam" id="TIGR03595">
    <property type="entry name" value="Obg_CgtA_exten"/>
    <property type="match status" value="1"/>
</dbReference>
<keyword evidence="4" id="KW-0342">GTP-binding</keyword>
<dbReference type="PANTHER" id="PTHR11702:SF44">
    <property type="entry name" value="GTP-BINDING PROTEIN OBGC, CHLOROPLASTIC"/>
    <property type="match status" value="1"/>
</dbReference>
<evidence type="ECO:0000313" key="9">
    <source>
        <dbReference type="EMBL" id="SVP89645.1"/>
    </source>
</evidence>
<dbReference type="GO" id="GO:0005739">
    <property type="term" value="C:mitochondrion"/>
    <property type="evidence" value="ECO:0007669"/>
    <property type="project" value="TreeGrafter"/>
</dbReference>
<dbReference type="Gene3D" id="3.40.50.300">
    <property type="entry name" value="P-loop containing nucleotide triphosphate hydrolases"/>
    <property type="match status" value="1"/>
</dbReference>
<dbReference type="PROSITE" id="PS51883">
    <property type="entry name" value="OBG"/>
    <property type="match status" value="1"/>
</dbReference>
<keyword evidence="3" id="KW-0547">Nucleotide-binding</keyword>
<evidence type="ECO:0000313" key="8">
    <source>
        <dbReference type="EMBL" id="SVP88484.1"/>
    </source>
</evidence>
<evidence type="ECO:0000256" key="3">
    <source>
        <dbReference type="ARBA" id="ARBA00022741"/>
    </source>
</evidence>
<comment type="cofactor">
    <cofactor evidence="1">
        <name>Mg(2+)</name>
        <dbReference type="ChEBI" id="CHEBI:18420"/>
    </cofactor>
</comment>
<dbReference type="PROSITE" id="PS51881">
    <property type="entry name" value="OCT"/>
    <property type="match status" value="1"/>
</dbReference>
<protein>
    <submittedName>
        <fullName evidence="8">GTP-binding protein, putative</fullName>
    </submittedName>
</protein>
<dbReference type="SUPFAM" id="SSF102741">
    <property type="entry name" value="Obg GTP-binding protein C-terminal domain"/>
    <property type="match status" value="1"/>
</dbReference>
<dbReference type="InterPro" id="IPR006169">
    <property type="entry name" value="GTP1_OBG_dom"/>
</dbReference>
<dbReference type="InterPro" id="IPR006073">
    <property type="entry name" value="GTP-bd"/>
</dbReference>
<dbReference type="AlphaFoldDB" id="A0A3B0MXF3"/>
<dbReference type="PROSITE" id="PS51710">
    <property type="entry name" value="G_OBG"/>
    <property type="match status" value="1"/>
</dbReference>
<gene>
    <name evidence="8" type="ORF">TAT_000034600</name>
    <name evidence="9" type="ORF">TAV_000034200</name>
</gene>
<dbReference type="CDD" id="cd01898">
    <property type="entry name" value="Obg"/>
    <property type="match status" value="1"/>
</dbReference>
<dbReference type="InterPro" id="IPR036346">
    <property type="entry name" value="GTP-bd_prot_GTP1/OBG_C_sf"/>
</dbReference>
<dbReference type="GO" id="GO:0005525">
    <property type="term" value="F:GTP binding"/>
    <property type="evidence" value="ECO:0007669"/>
    <property type="project" value="UniProtKB-KW"/>
</dbReference>
<dbReference type="VEuPathDB" id="PiroplasmaDB:TA21340"/>
<dbReference type="PRINTS" id="PR00326">
    <property type="entry name" value="GTP1OBG"/>
</dbReference>
<sequence length="583" mass="65964">MKILGILRFLIFYTFFTFLEKINIFIDSKIIFKDNINRINFYNFINSSNSKLKKSVYLTEDDWSDYKLVDLCVIKVSGGDGGDGCMSFRREKHVPLGGANGGNGGPGGDVYIQCDESVSDLRWFDTNKLYKAEDGVNGKGSNKNGVSSNFTYILSGKGKDMYLYVPKGTIITSEENVQATLQNDGDKVRIARGGRGGKGNRHFITKFNVDPRICERGEEGIKRIVKLIYKRCSDIALIGKPNSGKSSIIKRLTNAKPRIANFPFSTKFPIHGVLINNQEITDDVESSNNISNSDVIETEHEDEGDLGYEYEEEFDSCGSDSDEDIDEQDEDIDEMDQMDDSVEVGNSEMRKRISLVDVPGLIDGSSQGKGLGHDFLRQIENSNILSYIIDSSNQDPLEDYKSVRRELEIYNPEILNKMEIILLNKIDLIDNQTMFKLINSFLKHVNHDQIYFISAKTGENMDFISSLFQKLFSQNALDTVGYTGDVSASDVGRFEDLDDFRKLNPRKFRVKLEDDGTFRVVSPYLERKVKMMRFDLPETMDKLKSILKANKVNKKLIKLGLREGATLNIGNLSFSVQSDNFFH</sequence>
<dbReference type="Pfam" id="PF01926">
    <property type="entry name" value="MMR_HSR1"/>
    <property type="match status" value="1"/>
</dbReference>
<dbReference type="InterPro" id="IPR045086">
    <property type="entry name" value="OBG_GTPase"/>
</dbReference>
<comment type="similarity">
    <text evidence="2">Belongs to the TRAFAC class OBG-HflX-like GTPase superfamily. OBG GTPase family.</text>
</comment>
<dbReference type="SUPFAM" id="SSF82051">
    <property type="entry name" value="Obg GTP-binding protein N-terminal domain"/>
    <property type="match status" value="1"/>
</dbReference>
<dbReference type="InterPro" id="IPR031167">
    <property type="entry name" value="G_OBG"/>
</dbReference>
<dbReference type="Pfam" id="PF01018">
    <property type="entry name" value="GTP1_OBG"/>
    <property type="match status" value="1"/>
</dbReference>
<dbReference type="Gene3D" id="2.70.210.12">
    <property type="entry name" value="GTP1/OBG domain"/>
    <property type="match status" value="1"/>
</dbReference>
<name>A0A3B0MXF3_THEAN</name>
<evidence type="ECO:0000256" key="2">
    <source>
        <dbReference type="ARBA" id="ARBA00007699"/>
    </source>
</evidence>
<evidence type="ECO:0000259" key="7">
    <source>
        <dbReference type="PROSITE" id="PS51883"/>
    </source>
</evidence>
<dbReference type="InterPro" id="IPR036726">
    <property type="entry name" value="GTP1_OBG_dom_sf"/>
</dbReference>